<dbReference type="GO" id="GO:0031177">
    <property type="term" value="F:phosphopantetheine binding"/>
    <property type="evidence" value="ECO:0007669"/>
    <property type="project" value="InterPro"/>
</dbReference>
<dbReference type="PANTHER" id="PTHR45527">
    <property type="entry name" value="NONRIBOSOMAL PEPTIDE SYNTHETASE"/>
    <property type="match status" value="1"/>
</dbReference>
<dbReference type="AlphaFoldDB" id="A0A937G0L3"/>
<dbReference type="PROSITE" id="PS00012">
    <property type="entry name" value="PHOSPHOPANTETHEINE"/>
    <property type="match status" value="1"/>
</dbReference>
<dbReference type="PROSITE" id="PS00455">
    <property type="entry name" value="AMP_BINDING"/>
    <property type="match status" value="1"/>
</dbReference>
<dbReference type="FunFam" id="3.40.50.980:FF:000001">
    <property type="entry name" value="Non-ribosomal peptide synthetase"/>
    <property type="match status" value="1"/>
</dbReference>
<keyword evidence="8" id="KW-1185">Reference proteome</keyword>
<dbReference type="InterPro" id="IPR009081">
    <property type="entry name" value="PP-bd_ACP"/>
</dbReference>
<dbReference type="SMART" id="SM00823">
    <property type="entry name" value="PKS_PP"/>
    <property type="match status" value="1"/>
</dbReference>
<dbReference type="EMBL" id="JAEUGD010000067">
    <property type="protein sequence ID" value="MBL6449619.1"/>
    <property type="molecule type" value="Genomic_DNA"/>
</dbReference>
<dbReference type="GO" id="GO:0044550">
    <property type="term" value="P:secondary metabolite biosynthetic process"/>
    <property type="evidence" value="ECO:0007669"/>
    <property type="project" value="TreeGrafter"/>
</dbReference>
<evidence type="ECO:0000313" key="7">
    <source>
        <dbReference type="EMBL" id="MBL6449619.1"/>
    </source>
</evidence>
<dbReference type="InterPro" id="IPR006162">
    <property type="entry name" value="Ppantetheine_attach_site"/>
</dbReference>
<comment type="cofactor">
    <cofactor evidence="1">
        <name>pyridoxal 5'-phosphate</name>
        <dbReference type="ChEBI" id="CHEBI:597326"/>
    </cofactor>
</comment>
<comment type="pathway">
    <text evidence="2">Lipid metabolism.</text>
</comment>
<dbReference type="InterPro" id="IPR045851">
    <property type="entry name" value="AMP-bd_C_sf"/>
</dbReference>
<evidence type="ECO:0000256" key="3">
    <source>
        <dbReference type="ARBA" id="ARBA00022450"/>
    </source>
</evidence>
<proteinExistence type="predicted"/>
<dbReference type="NCBIfam" id="TIGR01733">
    <property type="entry name" value="AA-adenyl-dom"/>
    <property type="match status" value="1"/>
</dbReference>
<gene>
    <name evidence="7" type="ORF">JMN32_25130</name>
</gene>
<dbReference type="InterPro" id="IPR004839">
    <property type="entry name" value="Aminotransferase_I/II_large"/>
</dbReference>
<evidence type="ECO:0000256" key="5">
    <source>
        <dbReference type="ARBA" id="ARBA00022898"/>
    </source>
</evidence>
<reference evidence="7" key="1">
    <citation type="submission" date="2021-01" db="EMBL/GenBank/DDBJ databases">
        <title>Fulvivirga kasyanovii gen. nov., sp nov., a novel member of the phylum Bacteroidetes isolated from seawater in a mussel farm.</title>
        <authorList>
            <person name="Zhao L.-H."/>
            <person name="Wang Z.-J."/>
        </authorList>
    </citation>
    <scope>NUCLEOTIDE SEQUENCE</scope>
    <source>
        <strain evidence="7">29W222</strain>
    </source>
</reference>
<dbReference type="InterPro" id="IPR015424">
    <property type="entry name" value="PyrdxlP-dep_Trfase"/>
</dbReference>
<dbReference type="InterPro" id="IPR020845">
    <property type="entry name" value="AMP-binding_CS"/>
</dbReference>
<dbReference type="GO" id="GO:0005737">
    <property type="term" value="C:cytoplasm"/>
    <property type="evidence" value="ECO:0007669"/>
    <property type="project" value="TreeGrafter"/>
</dbReference>
<dbReference type="InterPro" id="IPR015421">
    <property type="entry name" value="PyrdxlP-dep_Trfase_major"/>
</dbReference>
<dbReference type="RefSeq" id="WP_202859476.1">
    <property type="nucleotide sequence ID" value="NZ_JAEUGD010000067.1"/>
</dbReference>
<dbReference type="InterPro" id="IPR000873">
    <property type="entry name" value="AMP-dep_synth/lig_dom"/>
</dbReference>
<dbReference type="GO" id="GO:0043041">
    <property type="term" value="P:amino acid activation for nonribosomal peptide biosynthetic process"/>
    <property type="evidence" value="ECO:0007669"/>
    <property type="project" value="TreeGrafter"/>
</dbReference>
<dbReference type="SUPFAM" id="SSF53383">
    <property type="entry name" value="PLP-dependent transferases"/>
    <property type="match status" value="1"/>
</dbReference>
<dbReference type="InterPro" id="IPR025110">
    <property type="entry name" value="AMP-bd_C"/>
</dbReference>
<dbReference type="Pfam" id="PF13193">
    <property type="entry name" value="AMP-binding_C"/>
    <property type="match status" value="1"/>
</dbReference>
<dbReference type="PROSITE" id="PS50075">
    <property type="entry name" value="CARRIER"/>
    <property type="match status" value="1"/>
</dbReference>
<keyword evidence="4" id="KW-0597">Phosphoprotein</keyword>
<keyword evidence="3" id="KW-0596">Phosphopantetheine</keyword>
<evidence type="ECO:0000259" key="6">
    <source>
        <dbReference type="PROSITE" id="PS50075"/>
    </source>
</evidence>
<dbReference type="Pfam" id="PF00501">
    <property type="entry name" value="AMP-binding"/>
    <property type="match status" value="1"/>
</dbReference>
<evidence type="ECO:0000256" key="2">
    <source>
        <dbReference type="ARBA" id="ARBA00005189"/>
    </source>
</evidence>
<dbReference type="Gene3D" id="2.30.38.10">
    <property type="entry name" value="Luciferase, Domain 3"/>
    <property type="match status" value="1"/>
</dbReference>
<evidence type="ECO:0000313" key="8">
    <source>
        <dbReference type="Proteomes" id="UP000614216"/>
    </source>
</evidence>
<dbReference type="Gene3D" id="3.30.300.30">
    <property type="match status" value="1"/>
</dbReference>
<dbReference type="CDD" id="cd05930">
    <property type="entry name" value="A_NRPS"/>
    <property type="match status" value="1"/>
</dbReference>
<dbReference type="Pfam" id="PF00550">
    <property type="entry name" value="PP-binding"/>
    <property type="match status" value="1"/>
</dbReference>
<dbReference type="PROSITE" id="PS00599">
    <property type="entry name" value="AA_TRANSFER_CLASS_2"/>
    <property type="match status" value="1"/>
</dbReference>
<comment type="caution">
    <text evidence="7">The sequence shown here is derived from an EMBL/GenBank/DDBJ whole genome shotgun (WGS) entry which is preliminary data.</text>
</comment>
<dbReference type="Gene3D" id="3.40.640.10">
    <property type="entry name" value="Type I PLP-dependent aspartate aminotransferase-like (Major domain)"/>
    <property type="match status" value="1"/>
</dbReference>
<dbReference type="PANTHER" id="PTHR45527:SF1">
    <property type="entry name" value="FATTY ACID SYNTHASE"/>
    <property type="match status" value="1"/>
</dbReference>
<accession>A0A937G0L3</accession>
<dbReference type="Proteomes" id="UP000614216">
    <property type="component" value="Unassembled WGS sequence"/>
</dbReference>
<dbReference type="SUPFAM" id="SSF47336">
    <property type="entry name" value="ACP-like"/>
    <property type="match status" value="1"/>
</dbReference>
<evidence type="ECO:0000256" key="4">
    <source>
        <dbReference type="ARBA" id="ARBA00022553"/>
    </source>
</evidence>
<evidence type="ECO:0000256" key="1">
    <source>
        <dbReference type="ARBA" id="ARBA00001933"/>
    </source>
</evidence>
<dbReference type="InterPro" id="IPR020806">
    <property type="entry name" value="PKS_PP-bd"/>
</dbReference>
<protein>
    <submittedName>
        <fullName evidence="7">Amino acid adenylation domain-containing protein</fullName>
    </submittedName>
</protein>
<dbReference type="Gene3D" id="3.90.1150.10">
    <property type="entry name" value="Aspartate Aminotransferase, domain 1"/>
    <property type="match status" value="1"/>
</dbReference>
<dbReference type="Gene3D" id="3.40.50.980">
    <property type="match status" value="2"/>
</dbReference>
<dbReference type="InterPro" id="IPR036736">
    <property type="entry name" value="ACP-like_sf"/>
</dbReference>
<organism evidence="7 8">
    <name type="scientific">Fulvivirga marina</name>
    <dbReference type="NCBI Taxonomy" id="2494733"/>
    <lineage>
        <taxon>Bacteria</taxon>
        <taxon>Pseudomonadati</taxon>
        <taxon>Bacteroidota</taxon>
        <taxon>Cytophagia</taxon>
        <taxon>Cytophagales</taxon>
        <taxon>Fulvivirgaceae</taxon>
        <taxon>Fulvivirga</taxon>
    </lineage>
</organism>
<feature type="domain" description="Carrier" evidence="6">
    <location>
        <begin position="532"/>
        <end position="607"/>
    </location>
</feature>
<dbReference type="GO" id="GO:0016740">
    <property type="term" value="F:transferase activity"/>
    <property type="evidence" value="ECO:0007669"/>
    <property type="project" value="InterPro"/>
</dbReference>
<dbReference type="Pfam" id="PF00155">
    <property type="entry name" value="Aminotran_1_2"/>
    <property type="match status" value="1"/>
</dbReference>
<sequence>MVKKCNAKTDCKEESLQNKQQLPYSTGTICGLIAQQVQTHPTRTAIIDGETTIDFRHLMDRANEISCELVTRGVEPGSLVGICMSRTWELVASMLGILRAGCAYVPLDPTYPQERVHYMLEHSCASAAIVNDKNCAKLCKEVNELIWFDEIEQPAAIEVAGPSASDLAYVIYTSGSTGQPKGVAIEHRNVVAMVRAMDNLLDDEDLEGVLAATSICFDVSVMEILGTLSLGGTIVLASNMLDLPALDSANLIKSCVMVPSAVQALLSSGWVPNGIRSIVFGSEALKKPLVEKLFSLNTGVRIFNAYGPTEDTVFSTAVQVFEGASIITIGKSVANSRAYILDDSMNRVPDGVEGELYLAGNKLARGYLYDEARTKERFIEQEPSDAIPEWRLYKTGDLCRKTENGEIEFLGRVDQQVKIRGFRVELGEIESALESMQGITAAAAAAVDGGVGQKMLTAYVVNHDKTVTDSKVKAYLTQRLPQYMVPKVVIRLNELPILPNGKLDRNKLQHLKDLNNSGNPIQHLADTNIEQSAILPIIQGEVASLLNFSNPEQILPDHSFDSLGIDSLTILELSSRLSKILGYTLPAQAIIEHPTPAALINYILNLTGSGINNKPVENGRSIASNSLATFQTHIQSSHPTFQAAKVSSWSATDKSKLVQEVLRMVNNQRRNPYSKVLRTGSATQGTVSDAYNDEEQEAIIWTTNLYLGLNRDKEVMEESAKALQRFGTGMGTSAAASGMTDLHLQFEKEFADLVGKPAACLFPTGYTANVGAVAGLLGRNDVVIIDQLCHASIVDGARLCGATIRTFQHNNSADLEAVLQSEVSPYRTVLVVLEGVYSMGEGAAPVAEIVRTAKKYNALVLVDEAHSFGFYGERGGGICAAQGITEQVDFIMTTLSKALGSLGGVVAAREEHIELLKSSARAYIFQASISPADMAAALTALRRIRSDDNLRERLWDTTRYMRQQFTEAGYDLGTGDGPIVTPHFSDKDKLYAIVQGMYKRGVQTSAVTYPIVESGRGRLRLICSAAHTREDVDKTLNALIETEREVDELLAATRASTHDPNIVQSDVEEWANAFSVYFRKLITNAPYPTPNLAVHVHLFEQNEPITMVIREREITLGGKEVADLPTCSLHLKDGQAFSALRTSNVQGLLHGISKGTCVLKGEVEPFIWFFARMVEQQQEGSSIDASKQSSEEAIY</sequence>
<dbReference type="GO" id="GO:0030170">
    <property type="term" value="F:pyridoxal phosphate binding"/>
    <property type="evidence" value="ECO:0007669"/>
    <property type="project" value="InterPro"/>
</dbReference>
<dbReference type="InterPro" id="IPR015422">
    <property type="entry name" value="PyrdxlP-dep_Trfase_small"/>
</dbReference>
<dbReference type="InterPro" id="IPR010071">
    <property type="entry name" value="AA_adenyl_dom"/>
</dbReference>
<dbReference type="SUPFAM" id="SSF56801">
    <property type="entry name" value="Acetyl-CoA synthetase-like"/>
    <property type="match status" value="1"/>
</dbReference>
<dbReference type="InterPro" id="IPR001917">
    <property type="entry name" value="Aminotrans_II_pyridoxalP_BS"/>
</dbReference>
<name>A0A937G0L3_9BACT</name>
<keyword evidence="5" id="KW-0663">Pyridoxal phosphate</keyword>
<dbReference type="Gene3D" id="1.10.1200.10">
    <property type="entry name" value="ACP-like"/>
    <property type="match status" value="1"/>
</dbReference>